<accession>A0A6A0A9U8</accession>
<organism evidence="1 2">
    <name type="scientific">Haematococcus lacustris</name>
    <name type="common">Green alga</name>
    <name type="synonym">Haematococcus pluvialis</name>
    <dbReference type="NCBI Taxonomy" id="44745"/>
    <lineage>
        <taxon>Eukaryota</taxon>
        <taxon>Viridiplantae</taxon>
        <taxon>Chlorophyta</taxon>
        <taxon>core chlorophytes</taxon>
        <taxon>Chlorophyceae</taxon>
        <taxon>CS clade</taxon>
        <taxon>Chlamydomonadales</taxon>
        <taxon>Haematococcaceae</taxon>
        <taxon>Haematococcus</taxon>
    </lineage>
</organism>
<evidence type="ECO:0000313" key="1">
    <source>
        <dbReference type="EMBL" id="GFH29161.1"/>
    </source>
</evidence>
<reference evidence="1 2" key="1">
    <citation type="submission" date="2020-02" db="EMBL/GenBank/DDBJ databases">
        <title>Draft genome sequence of Haematococcus lacustris strain NIES-144.</title>
        <authorList>
            <person name="Morimoto D."/>
            <person name="Nakagawa S."/>
            <person name="Yoshida T."/>
            <person name="Sawayama S."/>
        </authorList>
    </citation>
    <scope>NUCLEOTIDE SEQUENCE [LARGE SCALE GENOMIC DNA]</scope>
    <source>
        <strain evidence="1 2">NIES-144</strain>
    </source>
</reference>
<dbReference type="AlphaFoldDB" id="A0A6A0A9U8"/>
<sequence length="37" mass="3773">MAGPRADVRSSRSPRVQCCAAARRPGASCGMAADGRP</sequence>
<evidence type="ECO:0000313" key="2">
    <source>
        <dbReference type="Proteomes" id="UP000485058"/>
    </source>
</evidence>
<comment type="caution">
    <text evidence="1">The sequence shown here is derived from an EMBL/GenBank/DDBJ whole genome shotgun (WGS) entry which is preliminary data.</text>
</comment>
<proteinExistence type="predicted"/>
<feature type="non-terminal residue" evidence="1">
    <location>
        <position position="1"/>
    </location>
</feature>
<protein>
    <submittedName>
        <fullName evidence="1">Uncharacterized protein</fullName>
    </submittedName>
</protein>
<dbReference type="EMBL" id="BLLF01004214">
    <property type="protein sequence ID" value="GFH29161.1"/>
    <property type="molecule type" value="Genomic_DNA"/>
</dbReference>
<dbReference type="Proteomes" id="UP000485058">
    <property type="component" value="Unassembled WGS sequence"/>
</dbReference>
<feature type="non-terminal residue" evidence="1">
    <location>
        <position position="37"/>
    </location>
</feature>
<gene>
    <name evidence="1" type="ORF">HaLaN_27780</name>
</gene>
<name>A0A6A0A9U8_HAELA</name>
<keyword evidence="2" id="KW-1185">Reference proteome</keyword>